<organism evidence="3 4">
    <name type="scientific">Mycena pura</name>
    <dbReference type="NCBI Taxonomy" id="153505"/>
    <lineage>
        <taxon>Eukaryota</taxon>
        <taxon>Fungi</taxon>
        <taxon>Dikarya</taxon>
        <taxon>Basidiomycota</taxon>
        <taxon>Agaricomycotina</taxon>
        <taxon>Agaricomycetes</taxon>
        <taxon>Agaricomycetidae</taxon>
        <taxon>Agaricales</taxon>
        <taxon>Marasmiineae</taxon>
        <taxon>Mycenaceae</taxon>
        <taxon>Mycena</taxon>
    </lineage>
</organism>
<dbReference type="Proteomes" id="UP001219525">
    <property type="component" value="Unassembled WGS sequence"/>
</dbReference>
<dbReference type="GO" id="GO:0005737">
    <property type="term" value="C:cytoplasm"/>
    <property type="evidence" value="ECO:0007669"/>
    <property type="project" value="TreeGrafter"/>
</dbReference>
<keyword evidence="1" id="KW-0433">Leucine-rich repeat</keyword>
<dbReference type="SUPFAM" id="SSF52075">
    <property type="entry name" value="Outer arm dynein light chain 1"/>
    <property type="match status" value="1"/>
</dbReference>
<keyword evidence="2" id="KW-0677">Repeat</keyword>
<accession>A0AAD6YMV8</accession>
<comment type="caution">
    <text evidence="3">The sequence shown here is derived from an EMBL/GenBank/DDBJ whole genome shotgun (WGS) entry which is preliminary data.</text>
</comment>
<dbReference type="InterPro" id="IPR050216">
    <property type="entry name" value="LRR_domain-containing"/>
</dbReference>
<dbReference type="PANTHER" id="PTHR48051">
    <property type="match status" value="1"/>
</dbReference>
<dbReference type="InterPro" id="IPR001611">
    <property type="entry name" value="Leu-rich_rpt"/>
</dbReference>
<sequence>ALPLPSTQRSFTRSTTAPAILGRVPGFAAQDINLSLAGNRISRVPAELLQLEKLKLLSLRNNQLTSVPPDIRHLKNLHTLNVAGNQLQYLPAEIQELTLQKLIVFPNPFIVPSPDHGGSILSQGRVAVSPTAHLLPCVPPLVELAFRVLFLSDPGSGLTRLERYYALPLCEADEILRPPELHKRKEFRKVIPPHLRAVFDEIHPGSVDVDRDASTSPTDEPNCSLGVCPAPLHTHAESVFVKPAEERYTWETVVARVDLGGGGVPLKWRGCLWRCLDFLD</sequence>
<dbReference type="SMART" id="SM00369">
    <property type="entry name" value="LRR_TYP"/>
    <property type="match status" value="2"/>
</dbReference>
<dbReference type="InterPro" id="IPR003591">
    <property type="entry name" value="Leu-rich_rpt_typical-subtyp"/>
</dbReference>
<proteinExistence type="predicted"/>
<evidence type="ECO:0000313" key="3">
    <source>
        <dbReference type="EMBL" id="KAJ7224246.1"/>
    </source>
</evidence>
<gene>
    <name evidence="3" type="ORF">GGX14DRAFT_322783</name>
</gene>
<dbReference type="InterPro" id="IPR032675">
    <property type="entry name" value="LRR_dom_sf"/>
</dbReference>
<dbReference type="AlphaFoldDB" id="A0AAD6YMV8"/>
<dbReference type="PANTHER" id="PTHR48051:SF54">
    <property type="entry name" value="LEUCINE-RICH REPEAT-CONTAINING PROTEIN"/>
    <property type="match status" value="1"/>
</dbReference>
<dbReference type="Gene3D" id="3.80.10.10">
    <property type="entry name" value="Ribonuclease Inhibitor"/>
    <property type="match status" value="1"/>
</dbReference>
<evidence type="ECO:0000313" key="4">
    <source>
        <dbReference type="Proteomes" id="UP001219525"/>
    </source>
</evidence>
<name>A0AAD6YMV8_9AGAR</name>
<reference evidence="3" key="1">
    <citation type="submission" date="2023-03" db="EMBL/GenBank/DDBJ databases">
        <title>Massive genome expansion in bonnet fungi (Mycena s.s.) driven by repeated elements and novel gene families across ecological guilds.</title>
        <authorList>
            <consortium name="Lawrence Berkeley National Laboratory"/>
            <person name="Harder C.B."/>
            <person name="Miyauchi S."/>
            <person name="Viragh M."/>
            <person name="Kuo A."/>
            <person name="Thoen E."/>
            <person name="Andreopoulos B."/>
            <person name="Lu D."/>
            <person name="Skrede I."/>
            <person name="Drula E."/>
            <person name="Henrissat B."/>
            <person name="Morin E."/>
            <person name="Kohler A."/>
            <person name="Barry K."/>
            <person name="LaButti K."/>
            <person name="Morin E."/>
            <person name="Salamov A."/>
            <person name="Lipzen A."/>
            <person name="Mereny Z."/>
            <person name="Hegedus B."/>
            <person name="Baldrian P."/>
            <person name="Stursova M."/>
            <person name="Weitz H."/>
            <person name="Taylor A."/>
            <person name="Grigoriev I.V."/>
            <person name="Nagy L.G."/>
            <person name="Martin F."/>
            <person name="Kauserud H."/>
        </authorList>
    </citation>
    <scope>NUCLEOTIDE SEQUENCE</scope>
    <source>
        <strain evidence="3">9144</strain>
    </source>
</reference>
<protein>
    <submittedName>
        <fullName evidence="3">Uncharacterized protein</fullName>
    </submittedName>
</protein>
<feature type="non-terminal residue" evidence="3">
    <location>
        <position position="280"/>
    </location>
</feature>
<dbReference type="PROSITE" id="PS51450">
    <property type="entry name" value="LRR"/>
    <property type="match status" value="1"/>
</dbReference>
<evidence type="ECO:0000256" key="1">
    <source>
        <dbReference type="ARBA" id="ARBA00022614"/>
    </source>
</evidence>
<evidence type="ECO:0000256" key="2">
    <source>
        <dbReference type="ARBA" id="ARBA00022737"/>
    </source>
</evidence>
<dbReference type="Pfam" id="PF13855">
    <property type="entry name" value="LRR_8"/>
    <property type="match status" value="1"/>
</dbReference>
<feature type="non-terminal residue" evidence="3">
    <location>
        <position position="1"/>
    </location>
</feature>
<dbReference type="EMBL" id="JARJCW010000005">
    <property type="protein sequence ID" value="KAJ7224246.1"/>
    <property type="molecule type" value="Genomic_DNA"/>
</dbReference>
<keyword evidence="4" id="KW-1185">Reference proteome</keyword>